<dbReference type="InterPro" id="IPR035907">
    <property type="entry name" value="Hppk_sf"/>
</dbReference>
<dbReference type="RefSeq" id="WP_073313710.1">
    <property type="nucleotide sequence ID" value="NZ_CABMFG010000006.1"/>
</dbReference>
<dbReference type="SUPFAM" id="SSF55083">
    <property type="entry name" value="6-hydroxymethyl-7,8-dihydropterin pyrophosphokinase, HPPK"/>
    <property type="match status" value="1"/>
</dbReference>
<organism evidence="15 16">
    <name type="scientific">Bacteroides stercorirosoris</name>
    <dbReference type="NCBI Taxonomy" id="871324"/>
    <lineage>
        <taxon>Bacteria</taxon>
        <taxon>Pseudomonadati</taxon>
        <taxon>Bacteroidota</taxon>
        <taxon>Bacteroidia</taxon>
        <taxon>Bacteroidales</taxon>
        <taxon>Bacteroidaceae</taxon>
        <taxon>Bacteroides</taxon>
    </lineage>
</organism>
<keyword evidence="5" id="KW-0808">Transferase</keyword>
<evidence type="ECO:0000256" key="6">
    <source>
        <dbReference type="ARBA" id="ARBA00022741"/>
    </source>
</evidence>
<dbReference type="Pfam" id="PF01288">
    <property type="entry name" value="HPPK"/>
    <property type="match status" value="1"/>
</dbReference>
<keyword evidence="6" id="KW-0547">Nucleotide-binding</keyword>
<protein>
    <recommendedName>
        <fullName evidence="4">2-amino-4-hydroxy-6-hydroxymethyldihydropteridine pyrophosphokinase</fullName>
        <ecNumber evidence="3">2.7.6.3</ecNumber>
    </recommendedName>
    <alternativeName>
        <fullName evidence="11">6-hydroxymethyl-7,8-dihydropterin pyrophosphokinase</fullName>
    </alternativeName>
    <alternativeName>
        <fullName evidence="12">7,8-dihydro-6-hydroxymethylpterin-pyrophosphokinase</fullName>
    </alternativeName>
</protein>
<dbReference type="EMBL" id="FQZN01000012">
    <property type="protein sequence ID" value="SHI98864.1"/>
    <property type="molecule type" value="Genomic_DNA"/>
</dbReference>
<evidence type="ECO:0000256" key="7">
    <source>
        <dbReference type="ARBA" id="ARBA00022777"/>
    </source>
</evidence>
<dbReference type="GO" id="GO:0005524">
    <property type="term" value="F:ATP binding"/>
    <property type="evidence" value="ECO:0007669"/>
    <property type="project" value="UniProtKB-KW"/>
</dbReference>
<dbReference type="GO" id="GO:0003848">
    <property type="term" value="F:2-amino-4-hydroxy-6-hydroxymethyldihydropteridine diphosphokinase activity"/>
    <property type="evidence" value="ECO:0007669"/>
    <property type="project" value="UniProtKB-EC"/>
</dbReference>
<gene>
    <name evidence="14" type="ORF">DXA68_05460</name>
    <name evidence="15" type="ORF">SAMN05444350_112113</name>
</gene>
<feature type="domain" description="7,8-dihydro-6-hydroxymethylpterin-pyrophosphokinase" evidence="13">
    <location>
        <begin position="5"/>
        <end position="120"/>
    </location>
</feature>
<sequence length="123" mass="14468">MVYTISIGSNERRKENLSLARKRLKELFPGICFSTEEETKPLYFRRSSLFSNQVARFISERDAMEITSHLKAIEREAGRMPEEKKQEIVRLDIDLLSCDGTVYKPEDLCRDYICRGLKELEMR</sequence>
<evidence type="ECO:0000256" key="1">
    <source>
        <dbReference type="ARBA" id="ARBA00005051"/>
    </source>
</evidence>
<reference evidence="14 17" key="3">
    <citation type="submission" date="2018-08" db="EMBL/GenBank/DDBJ databases">
        <title>A genome reference for cultivated species of the human gut microbiota.</title>
        <authorList>
            <person name="Zou Y."/>
            <person name="Xue W."/>
            <person name="Luo G."/>
        </authorList>
    </citation>
    <scope>NUCLEOTIDE SEQUENCE [LARGE SCALE GENOMIC DNA]</scope>
    <source>
        <strain evidence="14 17">OF03-9BH</strain>
    </source>
</reference>
<evidence type="ECO:0000256" key="8">
    <source>
        <dbReference type="ARBA" id="ARBA00022840"/>
    </source>
</evidence>
<keyword evidence="9" id="KW-0289">Folate biosynthesis</keyword>
<dbReference type="GeneID" id="92712332"/>
<comment type="pathway">
    <text evidence="1">Cofactor biosynthesis; tetrahydrofolate biosynthesis; 2-amino-4-hydroxy-6-hydroxymethyl-7,8-dihydropteridine diphosphate from 7,8-dihydroneopterin triphosphate: step 4/4.</text>
</comment>
<evidence type="ECO:0000256" key="4">
    <source>
        <dbReference type="ARBA" id="ARBA00016218"/>
    </source>
</evidence>
<dbReference type="AlphaFoldDB" id="A0A1M6FMF5"/>
<evidence type="ECO:0000256" key="10">
    <source>
        <dbReference type="ARBA" id="ARBA00029409"/>
    </source>
</evidence>
<keyword evidence="7 15" id="KW-0418">Kinase</keyword>
<evidence type="ECO:0000313" key="17">
    <source>
        <dbReference type="Proteomes" id="UP000286075"/>
    </source>
</evidence>
<dbReference type="UniPathway" id="UPA00077">
    <property type="reaction ID" value="UER00155"/>
</dbReference>
<dbReference type="PANTHER" id="PTHR43071:SF1">
    <property type="entry name" value="2-AMINO-4-HYDROXY-6-HYDROXYMETHYLDIHYDROPTERIDINE PYROPHOSPHOKINASE"/>
    <property type="match status" value="1"/>
</dbReference>
<accession>A0A1M6FMF5</accession>
<evidence type="ECO:0000313" key="15">
    <source>
        <dbReference type="EMBL" id="SHI98864.1"/>
    </source>
</evidence>
<evidence type="ECO:0000313" key="14">
    <source>
        <dbReference type="EMBL" id="RGX80031.1"/>
    </source>
</evidence>
<keyword evidence="8" id="KW-0067">ATP-binding</keyword>
<dbReference type="eggNOG" id="COG0801">
    <property type="taxonomic scope" value="Bacteria"/>
</dbReference>
<evidence type="ECO:0000256" key="12">
    <source>
        <dbReference type="ARBA" id="ARBA00033413"/>
    </source>
</evidence>
<dbReference type="EMBL" id="QSCF01000006">
    <property type="protein sequence ID" value="RGX80031.1"/>
    <property type="molecule type" value="Genomic_DNA"/>
</dbReference>
<dbReference type="Proteomes" id="UP000286075">
    <property type="component" value="Unassembled WGS sequence"/>
</dbReference>
<comment type="similarity">
    <text evidence="2">Belongs to the HPPK family.</text>
</comment>
<evidence type="ECO:0000313" key="16">
    <source>
        <dbReference type="Proteomes" id="UP000184192"/>
    </source>
</evidence>
<dbReference type="Gene3D" id="3.30.70.560">
    <property type="entry name" value="7,8-Dihydro-6-hydroxymethylpterin-pyrophosphokinase HPPK"/>
    <property type="match status" value="1"/>
</dbReference>
<evidence type="ECO:0000256" key="9">
    <source>
        <dbReference type="ARBA" id="ARBA00022909"/>
    </source>
</evidence>
<dbReference type="OrthoDB" id="1122272at2"/>
<evidence type="ECO:0000256" key="2">
    <source>
        <dbReference type="ARBA" id="ARBA00005810"/>
    </source>
</evidence>
<reference evidence="15" key="2">
    <citation type="submission" date="2016-11" db="EMBL/GenBank/DDBJ databases">
        <authorList>
            <person name="Jaros S."/>
            <person name="Januszkiewicz K."/>
            <person name="Wedrychowicz H."/>
        </authorList>
    </citation>
    <scope>NUCLEOTIDE SEQUENCE [LARGE SCALE GENOMIC DNA]</scope>
    <source>
        <strain evidence="15">DSM 26884</strain>
    </source>
</reference>
<dbReference type="GO" id="GO:0046656">
    <property type="term" value="P:folic acid biosynthetic process"/>
    <property type="evidence" value="ECO:0007669"/>
    <property type="project" value="UniProtKB-KW"/>
</dbReference>
<evidence type="ECO:0000256" key="11">
    <source>
        <dbReference type="ARBA" id="ARBA00029766"/>
    </source>
</evidence>
<reference evidence="16" key="1">
    <citation type="submission" date="2016-11" db="EMBL/GenBank/DDBJ databases">
        <authorList>
            <person name="Varghese N."/>
            <person name="Submissions S."/>
        </authorList>
    </citation>
    <scope>NUCLEOTIDE SEQUENCE [LARGE SCALE GENOMIC DNA]</scope>
    <source>
        <strain evidence="16">DSM 26884</strain>
    </source>
</reference>
<evidence type="ECO:0000256" key="5">
    <source>
        <dbReference type="ARBA" id="ARBA00022679"/>
    </source>
</evidence>
<keyword evidence="16" id="KW-1185">Reference proteome</keyword>
<evidence type="ECO:0000259" key="13">
    <source>
        <dbReference type="Pfam" id="PF01288"/>
    </source>
</evidence>
<dbReference type="GO" id="GO:0016301">
    <property type="term" value="F:kinase activity"/>
    <property type="evidence" value="ECO:0007669"/>
    <property type="project" value="UniProtKB-KW"/>
</dbReference>
<proteinExistence type="inferred from homology"/>
<dbReference type="PANTHER" id="PTHR43071">
    <property type="entry name" value="2-AMINO-4-HYDROXY-6-HYDROXYMETHYLDIHYDROPTERIDINE PYROPHOSPHOKINASE"/>
    <property type="match status" value="1"/>
</dbReference>
<evidence type="ECO:0000256" key="3">
    <source>
        <dbReference type="ARBA" id="ARBA00013253"/>
    </source>
</evidence>
<comment type="function">
    <text evidence="10">Catalyzes the transfer of pyrophosphate from adenosine triphosphate (ATP) to 6-hydroxymethyl-7,8-dihydropterin, an enzymatic step in folate biosynthesis pathway.</text>
</comment>
<dbReference type="EC" id="2.7.6.3" evidence="3"/>
<name>A0A1M6FMF5_9BACE</name>
<dbReference type="Proteomes" id="UP000184192">
    <property type="component" value="Unassembled WGS sequence"/>
</dbReference>
<dbReference type="InterPro" id="IPR000550">
    <property type="entry name" value="Hppk"/>
</dbReference>
<dbReference type="GO" id="GO:0046654">
    <property type="term" value="P:tetrahydrofolate biosynthetic process"/>
    <property type="evidence" value="ECO:0007669"/>
    <property type="project" value="UniProtKB-UniPathway"/>
</dbReference>